<comment type="caution">
    <text evidence="2">The sequence shown here is derived from an EMBL/GenBank/DDBJ whole genome shotgun (WGS) entry which is preliminary data.</text>
</comment>
<dbReference type="AlphaFoldDB" id="A0A944H9C0"/>
<evidence type="ECO:0000313" key="2">
    <source>
        <dbReference type="EMBL" id="MBT0962290.1"/>
    </source>
</evidence>
<dbReference type="Proteomes" id="UP000694660">
    <property type="component" value="Unassembled WGS sequence"/>
</dbReference>
<name>A0A944H9C0_DENI1</name>
<feature type="chain" id="PRO_5037428497" description="DUF3019 domain-containing protein" evidence="1">
    <location>
        <begin position="20"/>
        <end position="149"/>
    </location>
</feature>
<feature type="signal peptide" evidence="1">
    <location>
        <begin position="1"/>
        <end position="19"/>
    </location>
</feature>
<keyword evidence="1" id="KW-0732">Signal</keyword>
<evidence type="ECO:0000313" key="3">
    <source>
        <dbReference type="Proteomes" id="UP000694660"/>
    </source>
</evidence>
<dbReference type="EMBL" id="JAEKFT010000015">
    <property type="protein sequence ID" value="MBT0962290.1"/>
    <property type="molecule type" value="Genomic_DNA"/>
</dbReference>
<evidence type="ECO:0000256" key="1">
    <source>
        <dbReference type="SAM" id="SignalP"/>
    </source>
</evidence>
<proteinExistence type="predicted"/>
<keyword evidence="3" id="KW-1185">Reference proteome</keyword>
<gene>
    <name evidence="2" type="ORF">I8J34_14010</name>
</gene>
<organism evidence="2 3">
    <name type="scientific">Denitromonas iodatirespirans</name>
    <dbReference type="NCBI Taxonomy" id="2795389"/>
    <lineage>
        <taxon>Bacteria</taxon>
        <taxon>Pseudomonadati</taxon>
        <taxon>Pseudomonadota</taxon>
        <taxon>Betaproteobacteria</taxon>
        <taxon>Rhodocyclales</taxon>
        <taxon>Zoogloeaceae</taxon>
        <taxon>Denitromonas</taxon>
    </lineage>
</organism>
<dbReference type="PROSITE" id="PS51257">
    <property type="entry name" value="PROKAR_LIPOPROTEIN"/>
    <property type="match status" value="1"/>
</dbReference>
<accession>A0A944H9C0</accession>
<evidence type="ECO:0008006" key="4">
    <source>
        <dbReference type="Google" id="ProtNLM"/>
    </source>
</evidence>
<dbReference type="RefSeq" id="WP_214362237.1">
    <property type="nucleotide sequence ID" value="NZ_JAEKFT010000015.1"/>
</dbReference>
<reference evidence="3" key="1">
    <citation type="journal article" date="2022" name="ISME J.">
        <title>Genetic and phylogenetic analysis of dissimilatory iodate-reducing bacteria identifies potential niches across the world's oceans.</title>
        <authorList>
            <person name="Reyes-Umana V."/>
            <person name="Henning Z."/>
            <person name="Lee K."/>
            <person name="Barnum T.P."/>
            <person name="Coates J.D."/>
        </authorList>
    </citation>
    <scope>NUCLEOTIDE SEQUENCE [LARGE SCALE GENOMIC DNA]</scope>
    <source>
        <strain evidence="3">IR12</strain>
    </source>
</reference>
<sequence>MKRLLLPFVLLGLVLACQAAEITLRPTPDAAPAGLGEIAEDRACTRAYRHQDTWLIERRCADPSPGIILVDAGGTRRFASYDSAFTDWAWQEECNREEDCYYTLSLDRQGRITAFAYHFDINLSDGVVRVRVERDRLVVTDKRITDRPS</sequence>
<protein>
    <recommendedName>
        <fullName evidence="4">DUF3019 domain-containing protein</fullName>
    </recommendedName>
</protein>